<dbReference type="Pfam" id="PF00126">
    <property type="entry name" value="HTH_1"/>
    <property type="match status" value="1"/>
</dbReference>
<dbReference type="PRINTS" id="PR00039">
    <property type="entry name" value="HTHLYSR"/>
</dbReference>
<feature type="domain" description="HTH lysR-type" evidence="6">
    <location>
        <begin position="1"/>
        <end position="62"/>
    </location>
</feature>
<dbReference type="InterPro" id="IPR036388">
    <property type="entry name" value="WH-like_DNA-bd_sf"/>
</dbReference>
<protein>
    <submittedName>
        <fullName evidence="7">LysR family transcriptional regulator</fullName>
    </submittedName>
</protein>
<accession>A0A9X1QV03</accession>
<dbReference type="SUPFAM" id="SSF53850">
    <property type="entry name" value="Periplasmic binding protein-like II"/>
    <property type="match status" value="1"/>
</dbReference>
<dbReference type="PROSITE" id="PS50931">
    <property type="entry name" value="HTH_LYSR"/>
    <property type="match status" value="1"/>
</dbReference>
<proteinExistence type="inferred from homology"/>
<evidence type="ECO:0000256" key="5">
    <source>
        <dbReference type="ARBA" id="ARBA00023163"/>
    </source>
</evidence>
<dbReference type="Gene3D" id="1.10.10.10">
    <property type="entry name" value="Winged helix-like DNA-binding domain superfamily/Winged helix DNA-binding domain"/>
    <property type="match status" value="1"/>
</dbReference>
<organism evidence="7 8">
    <name type="scientific">Corynebacterium uropygiale</name>
    <dbReference type="NCBI Taxonomy" id="1775911"/>
    <lineage>
        <taxon>Bacteria</taxon>
        <taxon>Bacillati</taxon>
        <taxon>Actinomycetota</taxon>
        <taxon>Actinomycetes</taxon>
        <taxon>Mycobacteriales</taxon>
        <taxon>Corynebacteriaceae</taxon>
        <taxon>Corynebacterium</taxon>
    </lineage>
</organism>
<comment type="similarity">
    <text evidence="1">Belongs to the LysR transcriptional regulatory family.</text>
</comment>
<dbReference type="Gene3D" id="3.40.190.10">
    <property type="entry name" value="Periplasmic binding protein-like II"/>
    <property type="match status" value="2"/>
</dbReference>
<keyword evidence="8" id="KW-1185">Reference proteome</keyword>
<dbReference type="PANTHER" id="PTHR30346:SF0">
    <property type="entry name" value="HCA OPERON TRANSCRIPTIONAL ACTIVATOR HCAR"/>
    <property type="match status" value="1"/>
</dbReference>
<evidence type="ECO:0000256" key="1">
    <source>
        <dbReference type="ARBA" id="ARBA00009437"/>
    </source>
</evidence>
<dbReference type="RefSeq" id="WP_236119636.1">
    <property type="nucleotide sequence ID" value="NZ_JAKGSI010000005.1"/>
</dbReference>
<evidence type="ECO:0000313" key="8">
    <source>
        <dbReference type="Proteomes" id="UP001139336"/>
    </source>
</evidence>
<dbReference type="CDD" id="cd08414">
    <property type="entry name" value="PBP2_LTTR_aromatics_like"/>
    <property type="match status" value="1"/>
</dbReference>
<keyword evidence="4" id="KW-0010">Activator</keyword>
<dbReference type="GO" id="GO:0032993">
    <property type="term" value="C:protein-DNA complex"/>
    <property type="evidence" value="ECO:0007669"/>
    <property type="project" value="TreeGrafter"/>
</dbReference>
<dbReference type="AlphaFoldDB" id="A0A9X1QV03"/>
<keyword evidence="5" id="KW-0804">Transcription</keyword>
<sequence>MTPRIDSFWLEAFLVVAEELHFGRAAERLHVGQSPLSQTIKKLEKEIGAQLFDRSTRRVSLSAAGHAFVPEARALLHGLQLGVERAHAAAGEIHGTVRVSFSGSMNHDTLPRLVSAVAAKHPHIRMECTQRLLSGDAIRALENGHVDVAFTGLPIASPLIATLPLAEEAHYLLCSMDHPLARAGRSSCSFRDIAEESFICTPQHQGSTLRRVFDETAQANGVSPAVKYEVADSSMVMAFVAHGLGVALIPECLCAIKPPDTHAILLDDVPPLHSALAWRKDNQSEVLRAVLRCAGNQ</sequence>
<dbReference type="GO" id="GO:0003677">
    <property type="term" value="F:DNA binding"/>
    <property type="evidence" value="ECO:0007669"/>
    <property type="project" value="UniProtKB-KW"/>
</dbReference>
<dbReference type="InterPro" id="IPR036390">
    <property type="entry name" value="WH_DNA-bd_sf"/>
</dbReference>
<dbReference type="InterPro" id="IPR005119">
    <property type="entry name" value="LysR_subst-bd"/>
</dbReference>
<evidence type="ECO:0000313" key="7">
    <source>
        <dbReference type="EMBL" id="MCF4007500.1"/>
    </source>
</evidence>
<gene>
    <name evidence="7" type="ORF">L1O03_10025</name>
</gene>
<comment type="caution">
    <text evidence="7">The sequence shown here is derived from an EMBL/GenBank/DDBJ whole genome shotgun (WGS) entry which is preliminary data.</text>
</comment>
<dbReference type="InterPro" id="IPR000847">
    <property type="entry name" value="LysR_HTH_N"/>
</dbReference>
<dbReference type="Proteomes" id="UP001139336">
    <property type="component" value="Unassembled WGS sequence"/>
</dbReference>
<reference evidence="7" key="1">
    <citation type="submission" date="2022-01" db="EMBL/GenBank/DDBJ databases">
        <title>Corynebacterium sp. nov isolated from isolated from the feces of the greater white-fronted geese (Anser albifrons) at Poyang Lake, PR China.</title>
        <authorList>
            <person name="Liu Q."/>
        </authorList>
    </citation>
    <scope>NUCLEOTIDE SEQUENCE</scope>
    <source>
        <strain evidence="7">JCM 32435</strain>
    </source>
</reference>
<dbReference type="Pfam" id="PF03466">
    <property type="entry name" value="LysR_substrate"/>
    <property type="match status" value="1"/>
</dbReference>
<evidence type="ECO:0000259" key="6">
    <source>
        <dbReference type="PROSITE" id="PS50931"/>
    </source>
</evidence>
<dbReference type="GO" id="GO:0003700">
    <property type="term" value="F:DNA-binding transcription factor activity"/>
    <property type="evidence" value="ECO:0007669"/>
    <property type="project" value="InterPro"/>
</dbReference>
<dbReference type="SUPFAM" id="SSF46785">
    <property type="entry name" value="Winged helix' DNA-binding domain"/>
    <property type="match status" value="1"/>
</dbReference>
<keyword evidence="3" id="KW-0238">DNA-binding</keyword>
<dbReference type="FunFam" id="1.10.10.10:FF:000001">
    <property type="entry name" value="LysR family transcriptional regulator"/>
    <property type="match status" value="1"/>
</dbReference>
<evidence type="ECO:0000256" key="2">
    <source>
        <dbReference type="ARBA" id="ARBA00023015"/>
    </source>
</evidence>
<name>A0A9X1QV03_9CORY</name>
<evidence type="ECO:0000256" key="4">
    <source>
        <dbReference type="ARBA" id="ARBA00023159"/>
    </source>
</evidence>
<keyword evidence="2" id="KW-0805">Transcription regulation</keyword>
<dbReference type="EMBL" id="JAKGSI010000005">
    <property type="protein sequence ID" value="MCF4007500.1"/>
    <property type="molecule type" value="Genomic_DNA"/>
</dbReference>
<dbReference type="PANTHER" id="PTHR30346">
    <property type="entry name" value="TRANSCRIPTIONAL DUAL REGULATOR HCAR-RELATED"/>
    <property type="match status" value="1"/>
</dbReference>
<evidence type="ECO:0000256" key="3">
    <source>
        <dbReference type="ARBA" id="ARBA00023125"/>
    </source>
</evidence>